<keyword evidence="1" id="KW-0732">Signal</keyword>
<sequence length="125" mass="13413">MAPAVSLGSAAPIAMVLAADVVYPTSHLEPLLQTIRALRRPTLLGYVERSASTTEVLMSALATRMGHVRCRSMPLRGKARLIALDQWLTGDSRVESASVSPWPHEHIVGGGAPCVVDTNITSLQW</sequence>
<organism evidence="2">
    <name type="scientific">Haptolina brevifila</name>
    <dbReference type="NCBI Taxonomy" id="156173"/>
    <lineage>
        <taxon>Eukaryota</taxon>
        <taxon>Haptista</taxon>
        <taxon>Haptophyta</taxon>
        <taxon>Prymnesiophyceae</taxon>
        <taxon>Prymnesiales</taxon>
        <taxon>Prymnesiaceae</taxon>
        <taxon>Haptolina</taxon>
    </lineage>
</organism>
<evidence type="ECO:0000256" key="1">
    <source>
        <dbReference type="SAM" id="SignalP"/>
    </source>
</evidence>
<feature type="signal peptide" evidence="1">
    <location>
        <begin position="1"/>
        <end position="18"/>
    </location>
</feature>
<name>A0A7S2BN47_9EUKA</name>
<gene>
    <name evidence="2" type="ORF">CBRE1094_LOCUS2846</name>
</gene>
<dbReference type="AlphaFoldDB" id="A0A7S2BN47"/>
<dbReference type="EMBL" id="HBGU01005272">
    <property type="protein sequence ID" value="CAD9401903.1"/>
    <property type="molecule type" value="Transcribed_RNA"/>
</dbReference>
<dbReference type="InterPro" id="IPR029063">
    <property type="entry name" value="SAM-dependent_MTases_sf"/>
</dbReference>
<accession>A0A7S2BN47</accession>
<evidence type="ECO:0000313" key="2">
    <source>
        <dbReference type="EMBL" id="CAD9401903.1"/>
    </source>
</evidence>
<dbReference type="Gene3D" id="3.40.50.150">
    <property type="entry name" value="Vaccinia Virus protein VP39"/>
    <property type="match status" value="1"/>
</dbReference>
<proteinExistence type="predicted"/>
<reference evidence="2" key="1">
    <citation type="submission" date="2021-01" db="EMBL/GenBank/DDBJ databases">
        <authorList>
            <person name="Corre E."/>
            <person name="Pelletier E."/>
            <person name="Niang G."/>
            <person name="Scheremetjew M."/>
            <person name="Finn R."/>
            <person name="Kale V."/>
            <person name="Holt S."/>
            <person name="Cochrane G."/>
            <person name="Meng A."/>
            <person name="Brown T."/>
            <person name="Cohen L."/>
        </authorList>
    </citation>
    <scope>NUCLEOTIDE SEQUENCE</scope>
    <source>
        <strain evidence="2">UTEX LB 985</strain>
    </source>
</reference>
<protein>
    <submittedName>
        <fullName evidence="2">Uncharacterized protein</fullName>
    </submittedName>
</protein>
<feature type="chain" id="PRO_5031208787" evidence="1">
    <location>
        <begin position="19"/>
        <end position="125"/>
    </location>
</feature>